<keyword evidence="2" id="KW-0964">Secreted</keyword>
<dbReference type="Gene3D" id="1.20.91.20">
    <property type="entry name" value="Anaphylotoxins (complement system)"/>
    <property type="match status" value="1"/>
</dbReference>
<dbReference type="Gene3D" id="2.60.40.1940">
    <property type="match status" value="1"/>
</dbReference>
<dbReference type="InterPro" id="IPR050473">
    <property type="entry name" value="A2M/Complement_sys"/>
</dbReference>
<dbReference type="InterPro" id="IPR013783">
    <property type="entry name" value="Ig-like_fold"/>
</dbReference>
<dbReference type="SMART" id="SM01361">
    <property type="entry name" value="A2M_recep"/>
    <property type="match status" value="1"/>
</dbReference>
<dbReference type="SUPFAM" id="SSF50242">
    <property type="entry name" value="TIMP-like"/>
    <property type="match status" value="1"/>
</dbReference>
<reference evidence="8" key="1">
    <citation type="submission" date="2020-07" db="EMBL/GenBank/DDBJ databases">
        <title>Complete coding sequences of the thioester-containing proteins of the hard tick Ixodes ricinus.</title>
        <authorList>
            <person name="Hajdusek O."/>
            <person name="Urbanova V."/>
            <person name="Kopacek P."/>
        </authorList>
    </citation>
    <scope>NUCLEOTIDE SEQUENCE</scope>
</reference>
<evidence type="ECO:0000256" key="1">
    <source>
        <dbReference type="ARBA" id="ARBA00004613"/>
    </source>
</evidence>
<dbReference type="SUPFAM" id="SSF47686">
    <property type="entry name" value="Anaphylotoxins (complement system)"/>
    <property type="match status" value="1"/>
</dbReference>
<dbReference type="Pfam" id="PF00207">
    <property type="entry name" value="A2M"/>
    <property type="match status" value="1"/>
</dbReference>
<dbReference type="Pfam" id="PF17789">
    <property type="entry name" value="MG4"/>
    <property type="match status" value="1"/>
</dbReference>
<dbReference type="InterPro" id="IPR011625">
    <property type="entry name" value="A2M_N_BRD"/>
</dbReference>
<protein>
    <submittedName>
        <fullName evidence="8">C3 complement component 1</fullName>
    </submittedName>
</protein>
<dbReference type="Pfam" id="PF01759">
    <property type="entry name" value="NTR"/>
    <property type="match status" value="1"/>
</dbReference>
<feature type="domain" description="NTR" evidence="7">
    <location>
        <begin position="1536"/>
        <end position="1677"/>
    </location>
</feature>
<dbReference type="Pfam" id="PF17790">
    <property type="entry name" value="MG1"/>
    <property type="match status" value="1"/>
</dbReference>
<comment type="subcellular location">
    <subcellularLocation>
        <location evidence="1">Secreted</location>
    </subcellularLocation>
</comment>
<dbReference type="Gene3D" id="1.50.10.20">
    <property type="match status" value="1"/>
</dbReference>
<keyword evidence="4" id="KW-1015">Disulfide bond</keyword>
<feature type="chain" id="PRO_5029761153" evidence="5">
    <location>
        <begin position="26"/>
        <end position="1679"/>
    </location>
</feature>
<dbReference type="SUPFAM" id="SSF48239">
    <property type="entry name" value="Terpenoid cyclases/Protein prenyltransferases"/>
    <property type="match status" value="1"/>
</dbReference>
<evidence type="ECO:0000313" key="8">
    <source>
        <dbReference type="EMBL" id="QOJ54014.1"/>
    </source>
</evidence>
<dbReference type="PANTHER" id="PTHR11412:SF166">
    <property type="entry name" value="NTR DOMAIN-CONTAINING PROTEIN"/>
    <property type="match status" value="1"/>
</dbReference>
<dbReference type="InterPro" id="IPR011626">
    <property type="entry name" value="Alpha-macroglobulin_TED"/>
</dbReference>
<accession>A0A7L9DI94</accession>
<sequence length="1679" mass="188212">MGRLRRPSVVLLLLACLGCFRATLADDCYLVAPNVFRLGSKETVAVAVEGGADQQVRVSLQNLPNQRSVFFTETRRVSPRRPEIWDVGVELADLPDLTLGKAPVYVTLEVECGSLWTRSAQVLVSPKSGEHYFLQTDKPIYHPGSAVKIRFIAMDETLRPSNKKFKVEIQNPQNVTVEARDFEPTTGPMLTHVVTLPEHTLLGEWKVVVKYGYKFEQNETVTFEVKEYVLPRFSVELSTVNYVPDNFTHVQCFVQARFLNTQPVQGVVQYRFGLKSEAGSEQWIGTGKEPKLLNDGRAHFRVDRESIARRLGAPLESLFRGRYRLVIEATVTEEATAAKQTARNEKAVFSTTPFVISTSKSQKSFKPGVKTYVIAQVTYLNGDAARGIEMQLTNRGPKNLSTKATTDSDGIATFPISTVINDDSLNLKVETIDKQFRQSEQAQVEFQLLKYEHTARGFIAIEKRDPKKKSRPGEIYEAVLFTNSPNKVSSVYYVVLSRGRILKAEVLEEGQIIERGLKFTVTPEMTPSFRIVTFARIDGHIVSDSIYVSAEPTCSVASQFNVTLAKSYNQQAEPGSSQTLVITGTPGTQVGILGVDQAVYLLRRKDLLTREKLFQQLDAKDLGCGAGGGTDSVQALYDAGVLLLANTDDARPKRNDLSCQPRHRQKREASLSVEYTYKDPVERECCSRGLKRDKFLRSCSERVDVLREYRDHDESLITEECIAAFATCCERNEELEASARSGDKDGDSLDDGEFEFDGTVRHDFRETSLFNQYTIGENRRVEVEHTLPHSITTWEVNAVSTAPSGGICASEPLKIVTFKSVFVEINVPYSVRKNEQVEIPATVYNYGQKDIKAKVALLGTQDICSGTREGERSAIQRIDVPSGHGRTIIFPVIPLATGERYIQVTVVSSAGSDSARVKLRIEHNGAPKNESFNVPLNPTDVKKRQQRSISHEHYTESYVTNGRQLVQIQRPSPDNAIPGSEHCEIGITGDKLGPALETMVKNPGSIMSMPTGCGEQTMIKLAPTLYAYQYLRAVGRISGPDEDKALGFIREGYKKILTYRKTDGSFSVWTNYPSSLWLTAFVLRNLCEARKSTMIDEAVITSGLRYMMTQQQHDGSFKDAYHLHHKELLGGVDGPVPLSAYVLLTLQECIKDGVRVEDLGVSTARATNFVENNLESGSPPYTLALGAYALALSDSPNKLTALEWLRNVVVHDQVAGTWHVPSTTLPLTIQGTAYALMAFLSERESRDYVDGYVRWLNDKMQPTGALSSTQDTVVALQALAKYATVSKDDNIDLTCQVTLNKPKEFKEIVRIKRDNAHQLTRIPIPSDGDKIFVDVTGSGSAHMYFLYKYHVPVEREDICKFHIAVNFEEKKPNITFITRFARDASNQRRRFSKLSSTYKIKVCARYLEGNATGMAILDVGLLTGFKPIIEDLKKLVTDGTVQFYELTRRSVAFYVESIPTNADVCLEFGLEKEFAIGQIQSSYVKVYSYYDPDTSCTEFYAPDNSSPLLKLHCDDTEVCACAEGGCPPEKPLARFLKESEDDTERRESLREFVCDKVDYVWLGTPQDKYTRDGFKYVVFKIKQVLKPGREAEEDLHGKTRHIKARERCASFDLELKKDYVVMGLDSEYLEHVEYGPDQPLYIMDAAAMVLPKSTRSKPTRDLTTWFIKEFSNEESRCFT</sequence>
<dbReference type="InterPro" id="IPR009048">
    <property type="entry name" value="A-macroglobulin_rcpt-bd"/>
</dbReference>
<dbReference type="PROSITE" id="PS01178">
    <property type="entry name" value="ANAPHYLATOXIN_2"/>
    <property type="match status" value="1"/>
</dbReference>
<dbReference type="GO" id="GO:0004866">
    <property type="term" value="F:endopeptidase inhibitor activity"/>
    <property type="evidence" value="ECO:0007669"/>
    <property type="project" value="InterPro"/>
</dbReference>
<dbReference type="InterPro" id="IPR000020">
    <property type="entry name" value="Anaphylatoxin/fibulin"/>
</dbReference>
<keyword evidence="5" id="KW-0732">Signal</keyword>
<dbReference type="Gene3D" id="2.60.40.10">
    <property type="entry name" value="Immunoglobulins"/>
    <property type="match status" value="2"/>
</dbReference>
<feature type="signal peptide" evidence="5">
    <location>
        <begin position="1"/>
        <end position="25"/>
    </location>
</feature>
<dbReference type="Pfam" id="PF17791">
    <property type="entry name" value="MG3"/>
    <property type="match status" value="1"/>
</dbReference>
<dbReference type="Pfam" id="PF01835">
    <property type="entry name" value="MG2"/>
    <property type="match status" value="1"/>
</dbReference>
<dbReference type="Gene3D" id="6.20.50.160">
    <property type="match status" value="1"/>
</dbReference>
<evidence type="ECO:0000259" key="7">
    <source>
        <dbReference type="PROSITE" id="PS50189"/>
    </source>
</evidence>
<dbReference type="InterPro" id="IPR047565">
    <property type="entry name" value="Alpha-macroglob_thiol-ester_cl"/>
</dbReference>
<dbReference type="PROSITE" id="PS50189">
    <property type="entry name" value="NTR"/>
    <property type="match status" value="1"/>
</dbReference>
<dbReference type="Gene3D" id="2.60.40.1930">
    <property type="match status" value="3"/>
</dbReference>
<dbReference type="PROSITE" id="PS00477">
    <property type="entry name" value="ALPHA_2_MACROGLOBULIN"/>
    <property type="match status" value="1"/>
</dbReference>
<dbReference type="InterPro" id="IPR002890">
    <property type="entry name" value="MG2"/>
</dbReference>
<dbReference type="InterPro" id="IPR008930">
    <property type="entry name" value="Terpenoid_cyclase/PrenylTrfase"/>
</dbReference>
<dbReference type="PANTHER" id="PTHR11412">
    <property type="entry name" value="MACROGLOBULIN / COMPLEMENT"/>
    <property type="match status" value="1"/>
</dbReference>
<dbReference type="Pfam" id="PF07703">
    <property type="entry name" value="A2M_BRD"/>
    <property type="match status" value="1"/>
</dbReference>
<dbReference type="InterPro" id="IPR008993">
    <property type="entry name" value="TIMP-like_OB-fold"/>
</dbReference>
<dbReference type="Gene3D" id="2.60.120.1540">
    <property type="match status" value="1"/>
</dbReference>
<dbReference type="InterPro" id="IPR018933">
    <property type="entry name" value="Netrin_module_non-TIMP"/>
</dbReference>
<dbReference type="SMART" id="SM01359">
    <property type="entry name" value="A2M_N_2"/>
    <property type="match status" value="1"/>
</dbReference>
<evidence type="ECO:0000256" key="2">
    <source>
        <dbReference type="ARBA" id="ARBA00022525"/>
    </source>
</evidence>
<dbReference type="SMR" id="A0A7L9DI94"/>
<dbReference type="Gene3D" id="2.60.40.690">
    <property type="entry name" value="Alpha-macroglobulin, receptor-binding domain"/>
    <property type="match status" value="1"/>
</dbReference>
<dbReference type="Pfam" id="PF07677">
    <property type="entry name" value="A2M_recep"/>
    <property type="match status" value="1"/>
</dbReference>
<dbReference type="Pfam" id="PF01821">
    <property type="entry name" value="ANATO"/>
    <property type="match status" value="1"/>
</dbReference>
<dbReference type="InterPro" id="IPR018081">
    <property type="entry name" value="Anaphylatoxin_comp_syst"/>
</dbReference>
<dbReference type="CDD" id="cd00017">
    <property type="entry name" value="ANATO"/>
    <property type="match status" value="1"/>
</dbReference>
<dbReference type="SMART" id="SM01360">
    <property type="entry name" value="A2M"/>
    <property type="match status" value="1"/>
</dbReference>
<dbReference type="SMART" id="SM01419">
    <property type="entry name" value="Thiol-ester_cl"/>
    <property type="match status" value="1"/>
</dbReference>
<dbReference type="GO" id="GO:0005615">
    <property type="term" value="C:extracellular space"/>
    <property type="evidence" value="ECO:0007669"/>
    <property type="project" value="InterPro"/>
</dbReference>
<evidence type="ECO:0000256" key="3">
    <source>
        <dbReference type="ARBA" id="ARBA00022966"/>
    </source>
</evidence>
<dbReference type="Pfam" id="PF07678">
    <property type="entry name" value="TED_complement"/>
    <property type="match status" value="1"/>
</dbReference>
<evidence type="ECO:0000256" key="4">
    <source>
        <dbReference type="ARBA" id="ARBA00023157"/>
    </source>
</evidence>
<name>A0A7L9DI94_IXORI</name>
<dbReference type="InterPro" id="IPR001599">
    <property type="entry name" value="Macroglobln_a2"/>
</dbReference>
<dbReference type="Gene3D" id="2.20.130.20">
    <property type="match status" value="1"/>
</dbReference>
<dbReference type="SUPFAM" id="SSF49410">
    <property type="entry name" value="Alpha-macroglobulin receptor domain"/>
    <property type="match status" value="1"/>
</dbReference>
<organism evidence="8">
    <name type="scientific">Ixodes ricinus</name>
    <name type="common">Common tick</name>
    <name type="synonym">Acarus ricinus</name>
    <dbReference type="NCBI Taxonomy" id="34613"/>
    <lineage>
        <taxon>Eukaryota</taxon>
        <taxon>Metazoa</taxon>
        <taxon>Ecdysozoa</taxon>
        <taxon>Arthropoda</taxon>
        <taxon>Chelicerata</taxon>
        <taxon>Arachnida</taxon>
        <taxon>Acari</taxon>
        <taxon>Parasitiformes</taxon>
        <taxon>Ixodida</taxon>
        <taxon>Ixodoidea</taxon>
        <taxon>Ixodidae</taxon>
        <taxon>Ixodinae</taxon>
        <taxon>Ixodes</taxon>
    </lineage>
</organism>
<evidence type="ECO:0000259" key="6">
    <source>
        <dbReference type="PROSITE" id="PS01178"/>
    </source>
</evidence>
<dbReference type="InterPro" id="IPR040839">
    <property type="entry name" value="MG4"/>
</dbReference>
<dbReference type="InterPro" id="IPR041555">
    <property type="entry name" value="MG3"/>
</dbReference>
<evidence type="ECO:0000256" key="5">
    <source>
        <dbReference type="SAM" id="SignalP"/>
    </source>
</evidence>
<dbReference type="InterPro" id="IPR036595">
    <property type="entry name" value="A-macroglobulin_rcpt-bd_sf"/>
</dbReference>
<dbReference type="EMBL" id="MT779792">
    <property type="protein sequence ID" value="QOJ54014.1"/>
    <property type="molecule type" value="mRNA"/>
</dbReference>
<dbReference type="InterPro" id="IPR019742">
    <property type="entry name" value="MacrogloblnA2_CS"/>
</dbReference>
<dbReference type="InterPro" id="IPR001134">
    <property type="entry name" value="Netrin_domain"/>
</dbReference>
<proteinExistence type="evidence at transcript level"/>
<keyword evidence="3" id="KW-0882">Thioester bond</keyword>
<dbReference type="Gene3D" id="2.40.50.120">
    <property type="match status" value="1"/>
</dbReference>
<feature type="domain" description="Anaphylatoxin-like" evidence="6">
    <location>
        <begin position="685"/>
        <end position="729"/>
    </location>
</feature>
<dbReference type="InterPro" id="IPR041425">
    <property type="entry name" value="C3/4/5_MG1"/>
</dbReference>